<dbReference type="InterPro" id="IPR029050">
    <property type="entry name" value="Immunoprotect_excell_Ig-like"/>
</dbReference>
<evidence type="ECO:0000313" key="4">
    <source>
        <dbReference type="Proteomes" id="UP000265768"/>
    </source>
</evidence>
<feature type="domain" description="DUF4352" evidence="2">
    <location>
        <begin position="19"/>
        <end position="122"/>
    </location>
</feature>
<evidence type="ECO:0000313" key="3">
    <source>
        <dbReference type="EMBL" id="RJL32166.1"/>
    </source>
</evidence>
<keyword evidence="1" id="KW-0732">Signal</keyword>
<dbReference type="Gene3D" id="2.60.40.1240">
    <property type="match status" value="1"/>
</dbReference>
<comment type="caution">
    <text evidence="3">The sequence shown here is derived from an EMBL/GenBank/DDBJ whole genome shotgun (WGS) entry which is preliminary data.</text>
</comment>
<evidence type="ECO:0000259" key="2">
    <source>
        <dbReference type="Pfam" id="PF11611"/>
    </source>
</evidence>
<organism evidence="3 4">
    <name type="scientific">Bailinhaonella thermotolerans</name>
    <dbReference type="NCBI Taxonomy" id="1070861"/>
    <lineage>
        <taxon>Bacteria</taxon>
        <taxon>Bacillati</taxon>
        <taxon>Actinomycetota</taxon>
        <taxon>Actinomycetes</taxon>
        <taxon>Streptosporangiales</taxon>
        <taxon>Streptosporangiaceae</taxon>
        <taxon>Bailinhaonella</taxon>
    </lineage>
</organism>
<dbReference type="EMBL" id="QZEY01000005">
    <property type="protein sequence ID" value="RJL32166.1"/>
    <property type="molecule type" value="Genomic_DNA"/>
</dbReference>
<accession>A0A3A4AQY5</accession>
<reference evidence="3 4" key="1">
    <citation type="submission" date="2018-09" db="EMBL/GenBank/DDBJ databases">
        <title>YIM 75507 draft genome.</title>
        <authorList>
            <person name="Tang S."/>
            <person name="Feng Y."/>
        </authorList>
    </citation>
    <scope>NUCLEOTIDE SEQUENCE [LARGE SCALE GENOMIC DNA]</scope>
    <source>
        <strain evidence="3 4">YIM 75507</strain>
    </source>
</reference>
<dbReference type="OrthoDB" id="166023at2"/>
<dbReference type="Proteomes" id="UP000265768">
    <property type="component" value="Unassembled WGS sequence"/>
</dbReference>
<protein>
    <submittedName>
        <fullName evidence="3">DUF4352 domain-containing protein</fullName>
    </submittedName>
</protein>
<dbReference type="RefSeq" id="WP_119927484.1">
    <property type="nucleotide sequence ID" value="NZ_QZEY01000005.1"/>
</dbReference>
<sequence>MASAGDTLTLKGDPEGLTMDVTVNKVLQNARGEDEYTTPERGKRFVAIQVTLKNSGQIVYQDSPENGAVLVDAEGEQYMPSYQRVSGGQPLSTAKIGPGDRRRGYLVFEVPKKAKIATFQFTLNSGFAGETGEWTVT</sequence>
<dbReference type="Pfam" id="PF11611">
    <property type="entry name" value="DUF4352"/>
    <property type="match status" value="1"/>
</dbReference>
<dbReference type="AlphaFoldDB" id="A0A3A4AQY5"/>
<proteinExistence type="predicted"/>
<evidence type="ECO:0000256" key="1">
    <source>
        <dbReference type="ARBA" id="ARBA00022729"/>
    </source>
</evidence>
<dbReference type="InterPro" id="IPR029051">
    <property type="entry name" value="DUF4352"/>
</dbReference>
<keyword evidence="4" id="KW-1185">Reference proteome</keyword>
<name>A0A3A4AQY5_9ACTN</name>
<gene>
    <name evidence="3" type="ORF">D5H75_17300</name>
</gene>